<dbReference type="STRING" id="1391653.AKJ08_2869"/>
<evidence type="ECO:0000313" key="3">
    <source>
        <dbReference type="Proteomes" id="UP000055590"/>
    </source>
</evidence>
<feature type="region of interest" description="Disordered" evidence="1">
    <location>
        <begin position="48"/>
        <end position="90"/>
    </location>
</feature>
<evidence type="ECO:0000313" key="2">
    <source>
        <dbReference type="EMBL" id="AKU92482.1"/>
    </source>
</evidence>
<gene>
    <name evidence="2" type="ORF">AKJ08_2869</name>
</gene>
<accession>A0A0K1PG49</accession>
<keyword evidence="3" id="KW-1185">Reference proteome</keyword>
<name>A0A0K1PG49_9BACT</name>
<evidence type="ECO:0000256" key="1">
    <source>
        <dbReference type="SAM" id="MobiDB-lite"/>
    </source>
</evidence>
<dbReference type="KEGG" id="vin:AKJ08_2869"/>
<protein>
    <submittedName>
        <fullName evidence="2">Uncharacterized protein</fullName>
    </submittedName>
</protein>
<dbReference type="Proteomes" id="UP000055590">
    <property type="component" value="Chromosome"/>
</dbReference>
<feature type="compositionally biased region" description="Basic and acidic residues" evidence="1">
    <location>
        <begin position="48"/>
        <end position="60"/>
    </location>
</feature>
<dbReference type="EMBL" id="CP012332">
    <property type="protein sequence ID" value="AKU92482.1"/>
    <property type="molecule type" value="Genomic_DNA"/>
</dbReference>
<dbReference type="AlphaFoldDB" id="A0A0K1PG49"/>
<feature type="region of interest" description="Disordered" evidence="1">
    <location>
        <begin position="1"/>
        <end position="25"/>
    </location>
</feature>
<organism evidence="2 3">
    <name type="scientific">Vulgatibacter incomptus</name>
    <dbReference type="NCBI Taxonomy" id="1391653"/>
    <lineage>
        <taxon>Bacteria</taxon>
        <taxon>Pseudomonadati</taxon>
        <taxon>Myxococcota</taxon>
        <taxon>Myxococcia</taxon>
        <taxon>Myxococcales</taxon>
        <taxon>Cystobacterineae</taxon>
        <taxon>Vulgatibacteraceae</taxon>
        <taxon>Vulgatibacter</taxon>
    </lineage>
</organism>
<sequence>MEGDGARRIHGGSSSPKASKWELPGAGDERFRLSRVLDGLDHACEKSLVGLEERADDATRTGRTGVMRQGHSPAALRASTNERTSRREER</sequence>
<proteinExistence type="predicted"/>
<reference evidence="2 3" key="1">
    <citation type="submission" date="2015-08" db="EMBL/GenBank/DDBJ databases">
        <authorList>
            <person name="Babu N.S."/>
            <person name="Beckwith C.J."/>
            <person name="Beseler K.G."/>
            <person name="Brison A."/>
            <person name="Carone J.V."/>
            <person name="Caskin T.P."/>
            <person name="Diamond M."/>
            <person name="Durham M.E."/>
            <person name="Foxe J.M."/>
            <person name="Go M."/>
            <person name="Henderson B.A."/>
            <person name="Jones I.B."/>
            <person name="McGettigan J.A."/>
            <person name="Micheletti S.J."/>
            <person name="Nasrallah M.E."/>
            <person name="Ortiz D."/>
            <person name="Piller C.R."/>
            <person name="Privatt S.R."/>
            <person name="Schneider S.L."/>
            <person name="Sharp S."/>
            <person name="Smith T.C."/>
            <person name="Stanton J.D."/>
            <person name="Ullery H.E."/>
            <person name="Wilson R.J."/>
            <person name="Serrano M.G."/>
            <person name="Buck G."/>
            <person name="Lee V."/>
            <person name="Wang Y."/>
            <person name="Carvalho R."/>
            <person name="Voegtly L."/>
            <person name="Shi R."/>
            <person name="Duckworth R."/>
            <person name="Johnson A."/>
            <person name="Loviza R."/>
            <person name="Walstead R."/>
            <person name="Shah Z."/>
            <person name="Kiflezghi M."/>
            <person name="Wade K."/>
            <person name="Ball S.L."/>
            <person name="Bradley K.W."/>
            <person name="Asai D.J."/>
            <person name="Bowman C.A."/>
            <person name="Russell D.A."/>
            <person name="Pope W.H."/>
            <person name="Jacobs-Sera D."/>
            <person name="Hendrix R.W."/>
            <person name="Hatfull G.F."/>
        </authorList>
    </citation>
    <scope>NUCLEOTIDE SEQUENCE [LARGE SCALE GENOMIC DNA]</scope>
    <source>
        <strain evidence="2 3">DSM 27710</strain>
    </source>
</reference>